<dbReference type="RefSeq" id="WP_058932171.1">
    <property type="nucleotide sequence ID" value="NZ_CP013747.1"/>
</dbReference>
<evidence type="ECO:0008006" key="3">
    <source>
        <dbReference type="Google" id="ProtNLM"/>
    </source>
</evidence>
<dbReference type="KEGG" id="psul:AU252_19760"/>
<proteinExistence type="predicted"/>
<evidence type="ECO:0000313" key="2">
    <source>
        <dbReference type="Proteomes" id="UP000065151"/>
    </source>
</evidence>
<organism evidence="1">
    <name type="scientific">Pseudarthrobacter sulfonivorans</name>
    <dbReference type="NCBI Taxonomy" id="121292"/>
    <lineage>
        <taxon>Bacteria</taxon>
        <taxon>Bacillati</taxon>
        <taxon>Actinomycetota</taxon>
        <taxon>Actinomycetes</taxon>
        <taxon>Micrococcales</taxon>
        <taxon>Micrococcaceae</taxon>
        <taxon>Pseudarthrobacter</taxon>
    </lineage>
</organism>
<protein>
    <recommendedName>
        <fullName evidence="3">Phage tail protein</fullName>
    </recommendedName>
</protein>
<dbReference type="EMBL" id="CP013747">
    <property type="protein sequence ID" value="ALV43118.1"/>
    <property type="molecule type" value="Genomic_DNA"/>
</dbReference>
<evidence type="ECO:0000313" key="1">
    <source>
        <dbReference type="EMBL" id="ALV43118.1"/>
    </source>
</evidence>
<dbReference type="InterPro" id="IPR044000">
    <property type="entry name" value="Phage_tube_2"/>
</dbReference>
<accession>A0A0U3Q8P6</accession>
<gene>
    <name evidence="1" type="ORF">AU252_19760</name>
</gene>
<dbReference type="STRING" id="121292.AU252_19760"/>
<dbReference type="Proteomes" id="UP000065151">
    <property type="component" value="Chromosome"/>
</dbReference>
<dbReference type="AlphaFoldDB" id="A0A0U3Q8P6"/>
<dbReference type="Pfam" id="PF18906">
    <property type="entry name" value="Phage_tube_2"/>
    <property type="match status" value="1"/>
</dbReference>
<reference evidence="1 2" key="1">
    <citation type="submission" date="2015-12" db="EMBL/GenBank/DDBJ databases">
        <authorList>
            <person name="Shamseldin A."/>
            <person name="Moawad H."/>
            <person name="Abd El-Rahim W.M."/>
            <person name="Sadowsky M.J."/>
        </authorList>
    </citation>
    <scope>NUCLEOTIDE SEQUENCE [LARGE SCALE GENOMIC DNA]</scope>
    <source>
        <strain evidence="1 2">Ar51</strain>
    </source>
</reference>
<name>A0A0U3Q8P6_9MICC</name>
<sequence>MTTQLDCSVGLKKETTYGTAVTVDRFPEFIDESFAWNPSFVQGAGMRVGSRLARSARRVLAKQSAGGDLNVELVSKGLGVLLEALFGNGVSTAVPGQAGVFQQLYTPTTTDPLNSYTIQKGIPTLGGGAATAMTFLGAVCTSGEFSASNADIVKLKTTWDAKEVKTDVGYAAPSYVAGGELFHFAEGAITIGGSQTPPTATALATGGTVAATIEDFSVSFDNKIDDGGFTFGGSGKRNRKPVVGLADAKGKVTAEYSDTILRDAYLNQTALGLTLTFLSTTTIGTSAKYALQFHFPEIRLEGELPKSAGGSVVKQSIDFTVLDGLVAGSPVYVALVTTDATI</sequence>